<comment type="caution">
    <text evidence="9">The sequence shown here is derived from an EMBL/GenBank/DDBJ whole genome shotgun (WGS) entry which is preliminary data.</text>
</comment>
<dbReference type="FunFam" id="3.40.50.10490:FF:000021">
    <property type="entry name" value="Glucose-6-phosphate isomerase"/>
    <property type="match status" value="1"/>
</dbReference>
<evidence type="ECO:0000256" key="4">
    <source>
        <dbReference type="ARBA" id="ARBA00023152"/>
    </source>
</evidence>
<keyword evidence="7" id="KW-0963">Cytoplasm</keyword>
<dbReference type="CDD" id="cd05016">
    <property type="entry name" value="SIS_PGI_2"/>
    <property type="match status" value="1"/>
</dbReference>
<gene>
    <name evidence="7" type="primary">pgi</name>
    <name evidence="9" type="ORF">EI77_02925</name>
</gene>
<feature type="active site" evidence="7">
    <location>
        <position position="358"/>
    </location>
</feature>
<feature type="active site" description="Proton donor" evidence="7">
    <location>
        <position position="329"/>
    </location>
</feature>
<evidence type="ECO:0000313" key="9">
    <source>
        <dbReference type="EMBL" id="TDU69276.1"/>
    </source>
</evidence>
<evidence type="ECO:0000256" key="2">
    <source>
        <dbReference type="ARBA" id="ARBA00006604"/>
    </source>
</evidence>
<dbReference type="SUPFAM" id="SSF53697">
    <property type="entry name" value="SIS domain"/>
    <property type="match status" value="1"/>
</dbReference>
<dbReference type="NCBIfam" id="NF010696">
    <property type="entry name" value="PRK14096.1"/>
    <property type="match status" value="1"/>
</dbReference>
<dbReference type="InterPro" id="IPR018189">
    <property type="entry name" value="Phosphoglucose_isomerase_CS"/>
</dbReference>
<comment type="similarity">
    <text evidence="2 7 8">Belongs to the GPI family.</text>
</comment>
<dbReference type="PROSITE" id="PS51463">
    <property type="entry name" value="P_GLUCOSE_ISOMERASE_3"/>
    <property type="match status" value="1"/>
</dbReference>
<reference evidence="9 10" key="1">
    <citation type="submission" date="2019-03" db="EMBL/GenBank/DDBJ databases">
        <title>Genomic Encyclopedia of Archaeal and Bacterial Type Strains, Phase II (KMG-II): from individual species to whole genera.</title>
        <authorList>
            <person name="Goeker M."/>
        </authorList>
    </citation>
    <scope>NUCLEOTIDE SEQUENCE [LARGE SCALE GENOMIC DNA]</scope>
    <source>
        <strain evidence="9 10">ATCC 25309</strain>
    </source>
</reference>
<organism evidence="9 10">
    <name type="scientific">Prosthecobacter fusiformis</name>
    <dbReference type="NCBI Taxonomy" id="48464"/>
    <lineage>
        <taxon>Bacteria</taxon>
        <taxon>Pseudomonadati</taxon>
        <taxon>Verrucomicrobiota</taxon>
        <taxon>Verrucomicrobiia</taxon>
        <taxon>Verrucomicrobiales</taxon>
        <taxon>Verrucomicrobiaceae</taxon>
        <taxon>Prosthecobacter</taxon>
    </lineage>
</organism>
<dbReference type="UniPathway" id="UPA00109">
    <property type="reaction ID" value="UER00181"/>
</dbReference>
<dbReference type="PROSITE" id="PS00174">
    <property type="entry name" value="P_GLUCOSE_ISOMERASE_2"/>
    <property type="match status" value="1"/>
</dbReference>
<keyword evidence="10" id="KW-1185">Reference proteome</keyword>
<dbReference type="GO" id="GO:0097367">
    <property type="term" value="F:carbohydrate derivative binding"/>
    <property type="evidence" value="ECO:0007669"/>
    <property type="project" value="InterPro"/>
</dbReference>
<dbReference type="CDD" id="cd05015">
    <property type="entry name" value="SIS_PGI_1"/>
    <property type="match status" value="1"/>
</dbReference>
<dbReference type="Pfam" id="PF00342">
    <property type="entry name" value="PGI"/>
    <property type="match status" value="2"/>
</dbReference>
<dbReference type="FunFam" id="3.40.50.10490:FF:000023">
    <property type="entry name" value="Glucose-6-phosphate isomerase"/>
    <property type="match status" value="1"/>
</dbReference>
<accession>A0A4R7RWE2</accession>
<dbReference type="InterPro" id="IPR046348">
    <property type="entry name" value="SIS_dom_sf"/>
</dbReference>
<comment type="pathway">
    <text evidence="7">Carbohydrate biosynthesis; gluconeogenesis.</text>
</comment>
<dbReference type="GO" id="GO:0006096">
    <property type="term" value="P:glycolytic process"/>
    <property type="evidence" value="ECO:0007669"/>
    <property type="project" value="UniProtKB-UniRule"/>
</dbReference>
<keyword evidence="4 7" id="KW-0324">Glycolysis</keyword>
<keyword evidence="3 7" id="KW-0312">Gluconeogenesis</keyword>
<dbReference type="PANTHER" id="PTHR11469:SF1">
    <property type="entry name" value="GLUCOSE-6-PHOSPHATE ISOMERASE"/>
    <property type="match status" value="1"/>
</dbReference>
<dbReference type="GO" id="GO:0005829">
    <property type="term" value="C:cytosol"/>
    <property type="evidence" value="ECO:0007669"/>
    <property type="project" value="TreeGrafter"/>
</dbReference>
<dbReference type="GO" id="GO:0048029">
    <property type="term" value="F:monosaccharide binding"/>
    <property type="evidence" value="ECO:0007669"/>
    <property type="project" value="TreeGrafter"/>
</dbReference>
<dbReference type="GO" id="GO:0004347">
    <property type="term" value="F:glucose-6-phosphate isomerase activity"/>
    <property type="evidence" value="ECO:0007669"/>
    <property type="project" value="UniProtKB-UniRule"/>
</dbReference>
<dbReference type="InterPro" id="IPR035482">
    <property type="entry name" value="SIS_PGI_2"/>
</dbReference>
<keyword evidence="5 7" id="KW-0413">Isomerase</keyword>
<evidence type="ECO:0000256" key="8">
    <source>
        <dbReference type="RuleBase" id="RU000612"/>
    </source>
</evidence>
<evidence type="ECO:0000256" key="3">
    <source>
        <dbReference type="ARBA" id="ARBA00022432"/>
    </source>
</evidence>
<dbReference type="Proteomes" id="UP000295662">
    <property type="component" value="Unassembled WGS sequence"/>
</dbReference>
<dbReference type="PANTHER" id="PTHR11469">
    <property type="entry name" value="GLUCOSE-6-PHOSPHATE ISOMERASE"/>
    <property type="match status" value="1"/>
</dbReference>
<dbReference type="UniPathway" id="UPA00138"/>
<dbReference type="InterPro" id="IPR035476">
    <property type="entry name" value="SIS_PGI_1"/>
</dbReference>
<dbReference type="GO" id="GO:0006094">
    <property type="term" value="P:gluconeogenesis"/>
    <property type="evidence" value="ECO:0007669"/>
    <property type="project" value="UniProtKB-UniRule"/>
</dbReference>
<evidence type="ECO:0000313" key="10">
    <source>
        <dbReference type="Proteomes" id="UP000295662"/>
    </source>
</evidence>
<dbReference type="AlphaFoldDB" id="A0A4R7RWE2"/>
<dbReference type="EC" id="5.3.1.9" evidence="7"/>
<evidence type="ECO:0000256" key="6">
    <source>
        <dbReference type="ARBA" id="ARBA00029321"/>
    </source>
</evidence>
<protein>
    <recommendedName>
        <fullName evidence="7">Glucose-6-phosphate isomerase</fullName>
        <shortName evidence="7">GPI</shortName>
        <ecNumber evidence="7">5.3.1.9</ecNumber>
    </recommendedName>
    <alternativeName>
        <fullName evidence="7">Phosphoglucose isomerase</fullName>
        <shortName evidence="7">PGI</shortName>
    </alternativeName>
    <alternativeName>
        <fullName evidence="7">Phosphohexose isomerase</fullName>
        <shortName evidence="7">PHI</shortName>
    </alternativeName>
</protein>
<comment type="pathway">
    <text evidence="1 7 8">Carbohydrate degradation; glycolysis; D-glyceraldehyde 3-phosphate and glycerone phosphate from D-glucose: step 2/4.</text>
</comment>
<dbReference type="InterPro" id="IPR001672">
    <property type="entry name" value="G6P_Isomerase"/>
</dbReference>
<evidence type="ECO:0000256" key="5">
    <source>
        <dbReference type="ARBA" id="ARBA00023235"/>
    </source>
</evidence>
<dbReference type="GO" id="GO:0051156">
    <property type="term" value="P:glucose 6-phosphate metabolic process"/>
    <property type="evidence" value="ECO:0007669"/>
    <property type="project" value="TreeGrafter"/>
</dbReference>
<dbReference type="PRINTS" id="PR00662">
    <property type="entry name" value="G6PISOMERASE"/>
</dbReference>
<sequence>MLLRPAMSTTSSHWDRFQKFFVRYPQMGFSIDISRMSFEDGLFESQAASVEKAFSAMKELEAGSIANPDEGRMVGHYWLRDSSLAPTAELKTEIDATLAATLSFAADVHSGKVLAANGQKFTRVLIVGIGGSALGPQLVAQAITPANPPMAIDFFDNTDPDGMDRIVAQIGAEFATTLTLVISKSGGTKETRNGMLEAQAAYTAQGVDFTKHVVAITGLDSELDKLAVAQGWLARFPMWDWVGGRTSVMSAVGTLAAALQGVDVTQFLAGAAAMDAETRQRPVRENAAMLLALMWYSAGKGKGAKDMVVLPYKDRLVLFSKYLQQLVMESLGKEHDLDGNIVNQGIAVYGNKGSTDQHAYVQQLRDGVNNFFAVFIQVAKARDTAGFEVEPGYTSGDYLQGFLRGTRTALADKGRESITLSISEVSAFSLGMLVGLFERAVGFYATLVNINAYHQPGVEAGKKAATDFLKQMGQVLASLPASGGGATADEIAAQLGIDAEDAWHMASHLAANGKARLAEGASPVSDRFSAL</sequence>
<dbReference type="HAMAP" id="MF_00473">
    <property type="entry name" value="G6P_isomerase"/>
    <property type="match status" value="1"/>
</dbReference>
<evidence type="ECO:0000256" key="1">
    <source>
        <dbReference type="ARBA" id="ARBA00004926"/>
    </source>
</evidence>
<feature type="active site" evidence="7">
    <location>
        <position position="462"/>
    </location>
</feature>
<dbReference type="EMBL" id="SOCA01000005">
    <property type="protein sequence ID" value="TDU69276.1"/>
    <property type="molecule type" value="Genomic_DNA"/>
</dbReference>
<evidence type="ECO:0000256" key="7">
    <source>
        <dbReference type="HAMAP-Rule" id="MF_00473"/>
    </source>
</evidence>
<name>A0A4R7RWE2_9BACT</name>
<comment type="subcellular location">
    <subcellularLocation>
        <location evidence="7">Cytoplasm</location>
    </subcellularLocation>
</comment>
<proteinExistence type="inferred from homology"/>
<comment type="function">
    <text evidence="7">Catalyzes the reversible isomerization of glucose-6-phosphate to fructose-6-phosphate.</text>
</comment>
<comment type="catalytic activity">
    <reaction evidence="6 7 8">
        <text>alpha-D-glucose 6-phosphate = beta-D-fructose 6-phosphate</text>
        <dbReference type="Rhea" id="RHEA:11816"/>
        <dbReference type="ChEBI" id="CHEBI:57634"/>
        <dbReference type="ChEBI" id="CHEBI:58225"/>
        <dbReference type="EC" id="5.3.1.9"/>
    </reaction>
</comment>
<dbReference type="Gene3D" id="3.40.50.10490">
    <property type="entry name" value="Glucose-6-phosphate isomerase like protein, domain 1"/>
    <property type="match status" value="3"/>
</dbReference>